<accession>A0ACD3AR34</accession>
<dbReference type="EMBL" id="ML208377">
    <property type="protein sequence ID" value="TFK67387.1"/>
    <property type="molecule type" value="Genomic_DNA"/>
</dbReference>
<name>A0ACD3AR34_9AGAR</name>
<evidence type="ECO:0000313" key="1">
    <source>
        <dbReference type="EMBL" id="TFK67387.1"/>
    </source>
</evidence>
<proteinExistence type="predicted"/>
<sequence length="61" mass="6407">MSMIFIGTAMASFERDHDSACALASFIVMVVDGYDGVLAGSKHAMYSACAVASFIVTRIGI</sequence>
<organism evidence="1 2">
    <name type="scientific">Pluteus cervinus</name>
    <dbReference type="NCBI Taxonomy" id="181527"/>
    <lineage>
        <taxon>Eukaryota</taxon>
        <taxon>Fungi</taxon>
        <taxon>Dikarya</taxon>
        <taxon>Basidiomycota</taxon>
        <taxon>Agaricomycotina</taxon>
        <taxon>Agaricomycetes</taxon>
        <taxon>Agaricomycetidae</taxon>
        <taxon>Agaricales</taxon>
        <taxon>Pluteineae</taxon>
        <taxon>Pluteaceae</taxon>
        <taxon>Pluteus</taxon>
    </lineage>
</organism>
<gene>
    <name evidence="1" type="ORF">BDN72DRAFT_843133</name>
</gene>
<reference evidence="1 2" key="1">
    <citation type="journal article" date="2019" name="Nat. Ecol. Evol.">
        <title>Megaphylogeny resolves global patterns of mushroom evolution.</title>
        <authorList>
            <person name="Varga T."/>
            <person name="Krizsan K."/>
            <person name="Foldi C."/>
            <person name="Dima B."/>
            <person name="Sanchez-Garcia M."/>
            <person name="Sanchez-Ramirez S."/>
            <person name="Szollosi G.J."/>
            <person name="Szarkandi J.G."/>
            <person name="Papp V."/>
            <person name="Albert L."/>
            <person name="Andreopoulos W."/>
            <person name="Angelini C."/>
            <person name="Antonin V."/>
            <person name="Barry K.W."/>
            <person name="Bougher N.L."/>
            <person name="Buchanan P."/>
            <person name="Buyck B."/>
            <person name="Bense V."/>
            <person name="Catcheside P."/>
            <person name="Chovatia M."/>
            <person name="Cooper J."/>
            <person name="Damon W."/>
            <person name="Desjardin D."/>
            <person name="Finy P."/>
            <person name="Geml J."/>
            <person name="Haridas S."/>
            <person name="Hughes K."/>
            <person name="Justo A."/>
            <person name="Karasinski D."/>
            <person name="Kautmanova I."/>
            <person name="Kiss B."/>
            <person name="Kocsube S."/>
            <person name="Kotiranta H."/>
            <person name="LaButti K.M."/>
            <person name="Lechner B.E."/>
            <person name="Liimatainen K."/>
            <person name="Lipzen A."/>
            <person name="Lukacs Z."/>
            <person name="Mihaltcheva S."/>
            <person name="Morgado L.N."/>
            <person name="Niskanen T."/>
            <person name="Noordeloos M.E."/>
            <person name="Ohm R.A."/>
            <person name="Ortiz-Santana B."/>
            <person name="Ovrebo C."/>
            <person name="Racz N."/>
            <person name="Riley R."/>
            <person name="Savchenko A."/>
            <person name="Shiryaev A."/>
            <person name="Soop K."/>
            <person name="Spirin V."/>
            <person name="Szebenyi C."/>
            <person name="Tomsovsky M."/>
            <person name="Tulloss R.E."/>
            <person name="Uehling J."/>
            <person name="Grigoriev I.V."/>
            <person name="Vagvolgyi C."/>
            <person name="Papp T."/>
            <person name="Martin F.M."/>
            <person name="Miettinen O."/>
            <person name="Hibbett D.S."/>
            <person name="Nagy L.G."/>
        </authorList>
    </citation>
    <scope>NUCLEOTIDE SEQUENCE [LARGE SCALE GENOMIC DNA]</scope>
    <source>
        <strain evidence="1 2">NL-1719</strain>
    </source>
</reference>
<protein>
    <submittedName>
        <fullName evidence="1">Uncharacterized protein</fullName>
    </submittedName>
</protein>
<dbReference type="Proteomes" id="UP000308600">
    <property type="component" value="Unassembled WGS sequence"/>
</dbReference>
<keyword evidence="2" id="KW-1185">Reference proteome</keyword>
<evidence type="ECO:0000313" key="2">
    <source>
        <dbReference type="Proteomes" id="UP000308600"/>
    </source>
</evidence>